<dbReference type="InterPro" id="IPR036514">
    <property type="entry name" value="SGNH_hydro_sf"/>
</dbReference>
<dbReference type="RefSeq" id="XP_006825069.1">
    <property type="nucleotide sequence ID" value="XM_006825006.1"/>
</dbReference>
<gene>
    <name evidence="3" type="primary">LOC102807014</name>
</gene>
<keyword evidence="2" id="KW-1185">Reference proteome</keyword>
<reference evidence="3" key="1">
    <citation type="submission" date="2025-08" db="UniProtKB">
        <authorList>
            <consortium name="RefSeq"/>
        </authorList>
    </citation>
    <scope>IDENTIFICATION</scope>
    <source>
        <tissue evidence="3">Testes</tissue>
    </source>
</reference>
<accession>A0ABM0MYH8</accession>
<name>A0ABM0MYH8_SACKO</name>
<protein>
    <submittedName>
        <fullName evidence="3">Uncharacterized protein LOC102807014</fullName>
    </submittedName>
</protein>
<dbReference type="Gene3D" id="3.40.50.1110">
    <property type="entry name" value="SGNH hydrolase"/>
    <property type="match status" value="1"/>
</dbReference>
<evidence type="ECO:0000256" key="1">
    <source>
        <dbReference type="SAM" id="MobiDB-lite"/>
    </source>
</evidence>
<dbReference type="SUPFAM" id="SSF52266">
    <property type="entry name" value="SGNH hydrolase"/>
    <property type="match status" value="1"/>
</dbReference>
<feature type="non-terminal residue" evidence="3">
    <location>
        <position position="188"/>
    </location>
</feature>
<evidence type="ECO:0000313" key="3">
    <source>
        <dbReference type="RefSeq" id="XP_006825069.1"/>
    </source>
</evidence>
<dbReference type="Proteomes" id="UP000694865">
    <property type="component" value="Unplaced"/>
</dbReference>
<sequence>MTGLGHTEPLQTKAETNDESPQPEKCLDGTNCKSQQGSDIHHETINANKLIVGDSITRHVKASKMFPRTSVDHRKIYTIAQAIDAAKVFISPSVDTVVYHIGTNDLMSGKSPAECIDQMVELVDTTTNNMPNANIVISDVLKRHNNKNVNDNVQEFNLLLFNKMKLRKKVTIVKHNELSANSELFDDD</sequence>
<proteinExistence type="predicted"/>
<feature type="region of interest" description="Disordered" evidence="1">
    <location>
        <begin position="1"/>
        <end position="37"/>
    </location>
</feature>
<dbReference type="GeneID" id="102807014"/>
<organism evidence="2 3">
    <name type="scientific">Saccoglossus kowalevskii</name>
    <name type="common">Acorn worm</name>
    <dbReference type="NCBI Taxonomy" id="10224"/>
    <lineage>
        <taxon>Eukaryota</taxon>
        <taxon>Metazoa</taxon>
        <taxon>Hemichordata</taxon>
        <taxon>Enteropneusta</taxon>
        <taxon>Harrimaniidae</taxon>
        <taxon>Saccoglossus</taxon>
    </lineage>
</organism>
<evidence type="ECO:0000313" key="2">
    <source>
        <dbReference type="Proteomes" id="UP000694865"/>
    </source>
</evidence>